<evidence type="ECO:0000256" key="1">
    <source>
        <dbReference type="SAM" id="Phobius"/>
    </source>
</evidence>
<evidence type="ECO:0000313" key="2">
    <source>
        <dbReference type="EMBL" id="PNH02428.1"/>
    </source>
</evidence>
<evidence type="ECO:0000313" key="3">
    <source>
        <dbReference type="Proteomes" id="UP000236333"/>
    </source>
</evidence>
<organism evidence="2 3">
    <name type="scientific">Tetrabaena socialis</name>
    <dbReference type="NCBI Taxonomy" id="47790"/>
    <lineage>
        <taxon>Eukaryota</taxon>
        <taxon>Viridiplantae</taxon>
        <taxon>Chlorophyta</taxon>
        <taxon>core chlorophytes</taxon>
        <taxon>Chlorophyceae</taxon>
        <taxon>CS clade</taxon>
        <taxon>Chlamydomonadales</taxon>
        <taxon>Tetrabaenaceae</taxon>
        <taxon>Tetrabaena</taxon>
    </lineage>
</organism>
<keyword evidence="1" id="KW-0472">Membrane</keyword>
<dbReference type="OrthoDB" id="532003at2759"/>
<dbReference type="Proteomes" id="UP000236333">
    <property type="component" value="Unassembled WGS sequence"/>
</dbReference>
<keyword evidence="1" id="KW-1133">Transmembrane helix</keyword>
<dbReference type="AlphaFoldDB" id="A0A2J7ZQ79"/>
<protein>
    <submittedName>
        <fullName evidence="2">Uncharacterized protein</fullName>
    </submittedName>
</protein>
<dbReference type="EMBL" id="PGGS01000658">
    <property type="protein sequence ID" value="PNH02428.1"/>
    <property type="molecule type" value="Genomic_DNA"/>
</dbReference>
<name>A0A2J7ZQ79_9CHLO</name>
<keyword evidence="3" id="KW-1185">Reference proteome</keyword>
<keyword evidence="1" id="KW-0812">Transmembrane</keyword>
<comment type="caution">
    <text evidence="2">The sequence shown here is derived from an EMBL/GenBank/DDBJ whole genome shotgun (WGS) entry which is preliminary data.</text>
</comment>
<reference evidence="2 3" key="1">
    <citation type="journal article" date="2017" name="Mol. Biol. Evol.">
        <title>The 4-celled Tetrabaena socialis nuclear genome reveals the essential components for genetic control of cell number at the origin of multicellularity in the volvocine lineage.</title>
        <authorList>
            <person name="Featherston J."/>
            <person name="Arakaki Y."/>
            <person name="Hanschen E.R."/>
            <person name="Ferris P.J."/>
            <person name="Michod R.E."/>
            <person name="Olson B.J.S.C."/>
            <person name="Nozaki H."/>
            <person name="Durand P.M."/>
        </authorList>
    </citation>
    <scope>NUCLEOTIDE SEQUENCE [LARGE SCALE GENOMIC DNA]</scope>
    <source>
        <strain evidence="2 3">NIES-571</strain>
    </source>
</reference>
<sequence length="71" mass="8493">MTKSLFGNDKASRLPPWVLKLRRRVWEFIEDLFEEFAPWIKWLVFDALLTIIVGLIASRFEATRPLFELVR</sequence>
<gene>
    <name evidence="2" type="ORF">TSOC_011600</name>
</gene>
<proteinExistence type="predicted"/>
<feature type="transmembrane region" description="Helical" evidence="1">
    <location>
        <begin position="39"/>
        <end position="57"/>
    </location>
</feature>
<accession>A0A2J7ZQ79</accession>